<protein>
    <submittedName>
        <fullName evidence="2">(rape) hypothetical protein</fullName>
    </submittedName>
</protein>
<name>A0A816SHT8_BRANA</name>
<gene>
    <name evidence="2" type="ORF">DARMORV10_A06P34180.1</name>
</gene>
<reference evidence="2" key="1">
    <citation type="submission" date="2021-01" db="EMBL/GenBank/DDBJ databases">
        <authorList>
            <consortium name="Genoscope - CEA"/>
            <person name="William W."/>
        </authorList>
    </citation>
    <scope>NUCLEOTIDE SEQUENCE</scope>
</reference>
<dbReference type="AlphaFoldDB" id="A0A816SHT8"/>
<organism evidence="2">
    <name type="scientific">Brassica napus</name>
    <name type="common">Rape</name>
    <dbReference type="NCBI Taxonomy" id="3708"/>
    <lineage>
        <taxon>Eukaryota</taxon>
        <taxon>Viridiplantae</taxon>
        <taxon>Streptophyta</taxon>
        <taxon>Embryophyta</taxon>
        <taxon>Tracheophyta</taxon>
        <taxon>Spermatophyta</taxon>
        <taxon>Magnoliopsida</taxon>
        <taxon>eudicotyledons</taxon>
        <taxon>Gunneridae</taxon>
        <taxon>Pentapetalae</taxon>
        <taxon>rosids</taxon>
        <taxon>malvids</taxon>
        <taxon>Brassicales</taxon>
        <taxon>Brassicaceae</taxon>
        <taxon>Brassiceae</taxon>
        <taxon>Brassica</taxon>
    </lineage>
</organism>
<keyword evidence="1" id="KW-0732">Signal</keyword>
<proteinExistence type="predicted"/>
<feature type="signal peptide" evidence="1">
    <location>
        <begin position="1"/>
        <end position="25"/>
    </location>
</feature>
<evidence type="ECO:0000313" key="2">
    <source>
        <dbReference type="EMBL" id="CAF2088598.1"/>
    </source>
</evidence>
<accession>A0A816SHT8</accession>
<dbReference type="EMBL" id="HG994360">
    <property type="protein sequence ID" value="CAF2088598.1"/>
    <property type="molecule type" value="Genomic_DNA"/>
</dbReference>
<dbReference type="Proteomes" id="UP001295469">
    <property type="component" value="Chromosome A06"/>
</dbReference>
<feature type="chain" id="PRO_5032432380" evidence="1">
    <location>
        <begin position="26"/>
        <end position="133"/>
    </location>
</feature>
<sequence length="133" mass="15233">MANTCRISFISIIVLLLFTNHLALSSSARLRFIEGQDLVHGKQNNLLKFDEIEKADKARLDYLFGMIDDEAETNSAEEVDCSLPPCCSKPLYRQFSLLELSKRSYKQVLIIYDDSACTRHMKENNTSSFTEMK</sequence>
<evidence type="ECO:0000256" key="1">
    <source>
        <dbReference type="SAM" id="SignalP"/>
    </source>
</evidence>